<dbReference type="PANTHER" id="PTHR47027">
    <property type="entry name" value="REVERSE TRANSCRIPTASE DOMAIN-CONTAINING PROTEIN"/>
    <property type="match status" value="1"/>
</dbReference>
<sequence length="125" mass="14283">MNFADELALLSHTHEQMQTKTASVAAVSASVGFNIHKGKAKVLKFKAENNNPITLDGETLENIESFTYLGSIIELHKTQQREIQKIHYCFIVSKQITKPQVLHYRFSMNIDIRIQVHLQDETQMA</sequence>
<dbReference type="PANTHER" id="PTHR47027:SF25">
    <property type="entry name" value="REVERSE TRANSCRIPTASE DOMAIN-CONTAINING PROTEIN"/>
    <property type="match status" value="1"/>
</dbReference>
<evidence type="ECO:0008006" key="3">
    <source>
        <dbReference type="Google" id="ProtNLM"/>
    </source>
</evidence>
<dbReference type="AlphaFoldDB" id="A0A3P8DXT0"/>
<accession>A0A3P8DXT0</accession>
<dbReference type="Proteomes" id="UP000277204">
    <property type="component" value="Unassembled WGS sequence"/>
</dbReference>
<reference evidence="1 2" key="1">
    <citation type="submission" date="2018-11" db="EMBL/GenBank/DDBJ databases">
        <authorList>
            <consortium name="Pathogen Informatics"/>
        </authorList>
    </citation>
    <scope>NUCLEOTIDE SEQUENCE [LARGE SCALE GENOMIC DNA]</scope>
    <source>
        <strain evidence="1 2">Zambia</strain>
    </source>
</reference>
<proteinExistence type="predicted"/>
<evidence type="ECO:0000313" key="1">
    <source>
        <dbReference type="EMBL" id="VDP56607.1"/>
    </source>
</evidence>
<protein>
    <recommendedName>
        <fullName evidence="3">Reverse transcriptase domain-containing protein</fullName>
    </recommendedName>
</protein>
<evidence type="ECO:0000313" key="2">
    <source>
        <dbReference type="Proteomes" id="UP000277204"/>
    </source>
</evidence>
<name>A0A3P8DXT0_9TREM</name>
<organism evidence="1 2">
    <name type="scientific">Schistosoma margrebowiei</name>
    <dbReference type="NCBI Taxonomy" id="48269"/>
    <lineage>
        <taxon>Eukaryota</taxon>
        <taxon>Metazoa</taxon>
        <taxon>Spiralia</taxon>
        <taxon>Lophotrochozoa</taxon>
        <taxon>Platyhelminthes</taxon>
        <taxon>Trematoda</taxon>
        <taxon>Digenea</taxon>
        <taxon>Strigeidida</taxon>
        <taxon>Schistosomatoidea</taxon>
        <taxon>Schistosomatidae</taxon>
        <taxon>Schistosoma</taxon>
    </lineage>
</organism>
<dbReference type="EMBL" id="UZAI01021832">
    <property type="protein sequence ID" value="VDP56607.1"/>
    <property type="molecule type" value="Genomic_DNA"/>
</dbReference>
<keyword evidence="2" id="KW-1185">Reference proteome</keyword>
<gene>
    <name evidence="1" type="ORF">SMRZ_LOCUS25808</name>
</gene>